<proteinExistence type="predicted"/>
<gene>
    <name evidence="2" type="ORF">SAMN05421783_11810</name>
</gene>
<evidence type="ECO:0000313" key="2">
    <source>
        <dbReference type="EMBL" id="SDX23491.1"/>
    </source>
</evidence>
<organism evidence="2 3">
    <name type="scientific">Thiocapsa roseopersicina</name>
    <dbReference type="NCBI Taxonomy" id="1058"/>
    <lineage>
        <taxon>Bacteria</taxon>
        <taxon>Pseudomonadati</taxon>
        <taxon>Pseudomonadota</taxon>
        <taxon>Gammaproteobacteria</taxon>
        <taxon>Chromatiales</taxon>
        <taxon>Chromatiaceae</taxon>
        <taxon>Thiocapsa</taxon>
    </lineage>
</organism>
<dbReference type="EMBL" id="FNNZ01000018">
    <property type="protein sequence ID" value="SDX23491.1"/>
    <property type="molecule type" value="Genomic_DNA"/>
</dbReference>
<feature type="compositionally biased region" description="Low complexity" evidence="1">
    <location>
        <begin position="170"/>
        <end position="179"/>
    </location>
</feature>
<feature type="region of interest" description="Disordered" evidence="1">
    <location>
        <begin position="166"/>
        <end position="290"/>
    </location>
</feature>
<dbReference type="AlphaFoldDB" id="A0A1H3A223"/>
<evidence type="ECO:0000256" key="1">
    <source>
        <dbReference type="SAM" id="MobiDB-lite"/>
    </source>
</evidence>
<accession>A0A1H3A223</accession>
<sequence length="371" mass="38546">MNLRSVTLILSLATVGMLQVGCASSPRTGTFDPQVDAFQVGDRPQMAFPGATRAEVKALAMGSARSRAWIIAETTDDRVVARRPLDPGSPLARELGQAAATAAPGSLVEVTSYFLDDRGSVKVALDAALVSTTPDGQSARTDVTEAFRPSLDESLRSLHSTWSRDRARVARAAPPSGGARADGESDSGTAVGADDRALADTGVSTPTAWGDETTAFETAAPALPSQTPAAETPERTSPPAPMPVAVTAATPTPEPRRQAGSPAPIVDTRPALTRTQPGPATQPMSLPEPLPQPAVETIPASENMMALAPSPGSVSWAYYAEQYARLRGCNVEPSGSILIDSRSDGEIHKVPCTGADSVLVQCQNGECRGLL</sequence>
<protein>
    <submittedName>
        <fullName evidence="2">Uncharacterized protein</fullName>
    </submittedName>
</protein>
<dbReference type="Proteomes" id="UP000198816">
    <property type="component" value="Unassembled WGS sequence"/>
</dbReference>
<evidence type="ECO:0000313" key="3">
    <source>
        <dbReference type="Proteomes" id="UP000198816"/>
    </source>
</evidence>
<keyword evidence="3" id="KW-1185">Reference proteome</keyword>
<feature type="compositionally biased region" description="Polar residues" evidence="1">
    <location>
        <begin position="273"/>
        <end position="284"/>
    </location>
</feature>
<dbReference type="RefSeq" id="WP_093034969.1">
    <property type="nucleotide sequence ID" value="NZ_FNNZ01000018.1"/>
</dbReference>
<reference evidence="3" key="1">
    <citation type="submission" date="2016-10" db="EMBL/GenBank/DDBJ databases">
        <authorList>
            <person name="Varghese N."/>
            <person name="Submissions S."/>
        </authorList>
    </citation>
    <scope>NUCLEOTIDE SEQUENCE [LARGE SCALE GENOMIC DNA]</scope>
    <source>
        <strain evidence="3">DSM 217</strain>
    </source>
</reference>
<name>A0A1H3A223_THIRO</name>
<dbReference type="OrthoDB" id="5765568at2"/>